<accession>H1XSK8</accession>
<dbReference type="InterPro" id="IPR021428">
    <property type="entry name" value="DUF3078"/>
</dbReference>
<organism evidence="3 4">
    <name type="scientific">Caldithrix abyssi DSM 13497</name>
    <dbReference type="NCBI Taxonomy" id="880073"/>
    <lineage>
        <taxon>Bacteria</taxon>
        <taxon>Pseudomonadati</taxon>
        <taxon>Calditrichota</taxon>
        <taxon>Calditrichia</taxon>
        <taxon>Calditrichales</taxon>
        <taxon>Calditrichaceae</taxon>
        <taxon>Caldithrix</taxon>
    </lineage>
</organism>
<dbReference type="HOGENOM" id="CLU_057100_2_0_0"/>
<sequence length="270" mass="31095" precursor="true">MRLLLLTLFTVALLFAQDNPKTGWQKEMAGNLNFTQTNFDNWQQGGENAWAWQLNINGKFTNIQEKFDWSNTIKIAYGKTRVGDAGSKKSTDEIRLESVYTYKLGLYVNPFISFSGVTQFTRGYEYTEEGAVTISEFMDPGYFTQTLGMGYAPNVHIKTRLGAAFKETVTKKYADRYGQGEKMRVEYGANSVTDLSFKFAERISYTGKIELFSNLKRFNEIDINWDNLIVSQISKYITVNFNVKIFYDRDISKKRQLQEVLAVGLTYTFF</sequence>
<dbReference type="Pfam" id="PF11276">
    <property type="entry name" value="DUF3078"/>
    <property type="match status" value="1"/>
</dbReference>
<dbReference type="PaxDb" id="880073-Calab_2949"/>
<dbReference type="KEGG" id="caby:Cabys_1817"/>
<evidence type="ECO:0000313" key="5">
    <source>
        <dbReference type="Proteomes" id="UP000183868"/>
    </source>
</evidence>
<evidence type="ECO:0000313" key="4">
    <source>
        <dbReference type="Proteomes" id="UP000004671"/>
    </source>
</evidence>
<reference evidence="2 5" key="2">
    <citation type="submission" date="2016-11" db="EMBL/GenBank/DDBJ databases">
        <title>Genomic analysis of Caldithrix abyssi and proposal of a novel bacterial phylum Caldithrichaeota.</title>
        <authorList>
            <person name="Kublanov I."/>
            <person name="Sigalova O."/>
            <person name="Gavrilov S."/>
            <person name="Lebedinsky A."/>
            <person name="Ivanova N."/>
            <person name="Daum C."/>
            <person name="Reddy T."/>
            <person name="Klenk H.P."/>
            <person name="Goker M."/>
            <person name="Reva O."/>
            <person name="Miroshnichenko M."/>
            <person name="Kyprides N."/>
            <person name="Woyke T."/>
            <person name="Gelfand M."/>
        </authorList>
    </citation>
    <scope>NUCLEOTIDE SEQUENCE [LARGE SCALE GENOMIC DNA]</scope>
    <source>
        <strain evidence="2 5">LF13</strain>
    </source>
</reference>
<keyword evidence="1" id="KW-0732">Signal</keyword>
<name>H1XSK8_CALAY</name>
<dbReference type="Proteomes" id="UP000004671">
    <property type="component" value="Chromosome"/>
</dbReference>
<dbReference type="Proteomes" id="UP000183868">
    <property type="component" value="Chromosome"/>
</dbReference>
<reference evidence="3 4" key="1">
    <citation type="submission" date="2011-09" db="EMBL/GenBank/DDBJ databases">
        <title>The permanent draft genome of Caldithrix abyssi DSM 13497.</title>
        <authorList>
            <consortium name="US DOE Joint Genome Institute (JGI-PGF)"/>
            <person name="Lucas S."/>
            <person name="Han J."/>
            <person name="Lapidus A."/>
            <person name="Bruce D."/>
            <person name="Goodwin L."/>
            <person name="Pitluck S."/>
            <person name="Peters L."/>
            <person name="Kyrpides N."/>
            <person name="Mavromatis K."/>
            <person name="Ivanova N."/>
            <person name="Mikhailova N."/>
            <person name="Chertkov O."/>
            <person name="Detter J.C."/>
            <person name="Tapia R."/>
            <person name="Han C."/>
            <person name="Land M."/>
            <person name="Hauser L."/>
            <person name="Markowitz V."/>
            <person name="Cheng J.-F."/>
            <person name="Hugenholtz P."/>
            <person name="Woyke T."/>
            <person name="Wu D."/>
            <person name="Spring S."/>
            <person name="Brambilla E."/>
            <person name="Klenk H.-P."/>
            <person name="Eisen J.A."/>
        </authorList>
    </citation>
    <scope>NUCLEOTIDE SEQUENCE [LARGE SCALE GENOMIC DNA]</scope>
    <source>
        <strain evidence="3 4">DSM 13497</strain>
    </source>
</reference>
<dbReference type="AlphaFoldDB" id="H1XSK8"/>
<dbReference type="STRING" id="880073.Cabys_1817"/>
<evidence type="ECO:0000313" key="2">
    <source>
        <dbReference type="EMBL" id="APF18566.1"/>
    </source>
</evidence>
<dbReference type="OrthoDB" id="9770975at2"/>
<protein>
    <recommendedName>
        <fullName evidence="6">DUF3078 domain-containing protein</fullName>
    </recommendedName>
</protein>
<evidence type="ECO:0000256" key="1">
    <source>
        <dbReference type="SAM" id="SignalP"/>
    </source>
</evidence>
<dbReference type="eggNOG" id="COG3137">
    <property type="taxonomic scope" value="Bacteria"/>
</dbReference>
<feature type="chain" id="PRO_5010834616" description="DUF3078 domain-containing protein" evidence="1">
    <location>
        <begin position="17"/>
        <end position="270"/>
    </location>
</feature>
<evidence type="ECO:0008006" key="6">
    <source>
        <dbReference type="Google" id="ProtNLM"/>
    </source>
</evidence>
<evidence type="ECO:0000313" key="3">
    <source>
        <dbReference type="EMBL" id="EHO42556.1"/>
    </source>
</evidence>
<dbReference type="InParanoid" id="H1XSK8"/>
<gene>
    <name evidence="2" type="ORF">Cabys_1817</name>
    <name evidence="3" type="ORF">Calab_2949</name>
</gene>
<feature type="signal peptide" evidence="1">
    <location>
        <begin position="1"/>
        <end position="16"/>
    </location>
</feature>
<keyword evidence="4" id="KW-1185">Reference proteome</keyword>
<dbReference type="EMBL" id="CP018099">
    <property type="protein sequence ID" value="APF18566.1"/>
    <property type="molecule type" value="Genomic_DNA"/>
</dbReference>
<proteinExistence type="predicted"/>
<dbReference type="RefSeq" id="WP_006929913.1">
    <property type="nucleotide sequence ID" value="NZ_CM001402.1"/>
</dbReference>
<dbReference type="EMBL" id="CM001402">
    <property type="protein sequence ID" value="EHO42556.1"/>
    <property type="molecule type" value="Genomic_DNA"/>
</dbReference>